<name>A0A2T7D3W0_9POAL</name>
<dbReference type="EMBL" id="CM009754">
    <property type="protein sequence ID" value="PUZ50286.1"/>
    <property type="molecule type" value="Genomic_DNA"/>
</dbReference>
<proteinExistence type="predicted"/>
<accession>A0A2T7D3W0</accession>
<keyword evidence="2" id="KW-1185">Reference proteome</keyword>
<sequence length="75" mass="8901">MIFISEIFRISTCPDRISRTRSVGPSRMPRHLGYIYAWRVYKRCPAHIIHHGRLLYCSFLLAVQLGIEEWCLVYC</sequence>
<reference evidence="1 2" key="1">
    <citation type="submission" date="2018-04" db="EMBL/GenBank/DDBJ databases">
        <title>WGS assembly of Panicum hallii var. hallii HAL2.</title>
        <authorList>
            <person name="Lovell J."/>
            <person name="Jenkins J."/>
            <person name="Lowry D."/>
            <person name="Mamidi S."/>
            <person name="Sreedasyam A."/>
            <person name="Weng X."/>
            <person name="Barry K."/>
            <person name="Bonette J."/>
            <person name="Campitelli B."/>
            <person name="Daum C."/>
            <person name="Gordon S."/>
            <person name="Gould B."/>
            <person name="Lipzen A."/>
            <person name="MacQueen A."/>
            <person name="Palacio-Mejia J."/>
            <person name="Plott C."/>
            <person name="Shakirov E."/>
            <person name="Shu S."/>
            <person name="Yoshinaga Y."/>
            <person name="Zane M."/>
            <person name="Rokhsar D."/>
            <person name="Grimwood J."/>
            <person name="Schmutz J."/>
            <person name="Juenger T."/>
        </authorList>
    </citation>
    <scope>NUCLEOTIDE SEQUENCE [LARGE SCALE GENOMIC DNA]</scope>
    <source>
        <strain evidence="2">cv. HAL2</strain>
    </source>
</reference>
<evidence type="ECO:0000313" key="1">
    <source>
        <dbReference type="EMBL" id="PUZ50286.1"/>
    </source>
</evidence>
<evidence type="ECO:0000313" key="2">
    <source>
        <dbReference type="Proteomes" id="UP000244336"/>
    </source>
</evidence>
<dbReference type="Proteomes" id="UP000244336">
    <property type="component" value="Chromosome 6"/>
</dbReference>
<gene>
    <name evidence="1" type="ORF">GQ55_6G046900</name>
</gene>
<dbReference type="AlphaFoldDB" id="A0A2T7D3W0"/>
<dbReference type="Gramene" id="PUZ50286">
    <property type="protein sequence ID" value="PUZ50286"/>
    <property type="gene ID" value="GQ55_6G046900"/>
</dbReference>
<protein>
    <submittedName>
        <fullName evidence="1">Uncharacterized protein</fullName>
    </submittedName>
</protein>
<organism evidence="1 2">
    <name type="scientific">Panicum hallii var. hallii</name>
    <dbReference type="NCBI Taxonomy" id="1504633"/>
    <lineage>
        <taxon>Eukaryota</taxon>
        <taxon>Viridiplantae</taxon>
        <taxon>Streptophyta</taxon>
        <taxon>Embryophyta</taxon>
        <taxon>Tracheophyta</taxon>
        <taxon>Spermatophyta</taxon>
        <taxon>Magnoliopsida</taxon>
        <taxon>Liliopsida</taxon>
        <taxon>Poales</taxon>
        <taxon>Poaceae</taxon>
        <taxon>PACMAD clade</taxon>
        <taxon>Panicoideae</taxon>
        <taxon>Panicodae</taxon>
        <taxon>Paniceae</taxon>
        <taxon>Panicinae</taxon>
        <taxon>Panicum</taxon>
        <taxon>Panicum sect. Panicum</taxon>
    </lineage>
</organism>